<dbReference type="AlphaFoldDB" id="A0AAV3U7X9"/>
<feature type="transmembrane region" description="Helical" evidence="1">
    <location>
        <begin position="21"/>
        <end position="39"/>
    </location>
</feature>
<evidence type="ECO:0000256" key="1">
    <source>
        <dbReference type="SAM" id="Phobius"/>
    </source>
</evidence>
<protein>
    <recommendedName>
        <fullName evidence="4">Transmembrane protein</fullName>
    </recommendedName>
</protein>
<sequence>MTAENAIPEPRQSLWPGKLTFVLLCLTVAMPMVTAYWVYNNASAIPDGTVNKGLLIVPATQLKDLSVSDSEQLPSQWLNSRKWRMVTVINGQCDSRCMQNLYVSHQVHVRLAKDAERIRRFLLVVSDNPNIKALPEIALNDSGLQIITIRTQPWQNAFADTSLINAFNSLMLVDQEGFAMMSYSDVNTGSDVLDDLKRLLKYSYE</sequence>
<dbReference type="EMBL" id="BAABLX010000075">
    <property type="protein sequence ID" value="GAA4957693.1"/>
    <property type="molecule type" value="Genomic_DNA"/>
</dbReference>
<keyword evidence="1" id="KW-0812">Transmembrane</keyword>
<comment type="caution">
    <text evidence="2">The sequence shown here is derived from an EMBL/GenBank/DDBJ whole genome shotgun (WGS) entry which is preliminary data.</text>
</comment>
<evidence type="ECO:0000313" key="3">
    <source>
        <dbReference type="Proteomes" id="UP001409585"/>
    </source>
</evidence>
<proteinExistence type="predicted"/>
<reference evidence="3" key="1">
    <citation type="journal article" date="2019" name="Int. J. Syst. Evol. Microbiol.">
        <title>The Global Catalogue of Microorganisms (GCM) 10K type strain sequencing project: providing services to taxonomists for standard genome sequencing and annotation.</title>
        <authorList>
            <consortium name="The Broad Institute Genomics Platform"/>
            <consortium name="The Broad Institute Genome Sequencing Center for Infectious Disease"/>
            <person name="Wu L."/>
            <person name="Ma J."/>
        </authorList>
    </citation>
    <scope>NUCLEOTIDE SEQUENCE [LARGE SCALE GENOMIC DNA]</scope>
    <source>
        <strain evidence="3">JCM 19134</strain>
    </source>
</reference>
<keyword evidence="3" id="KW-1185">Reference proteome</keyword>
<dbReference type="RefSeq" id="WP_345427145.1">
    <property type="nucleotide sequence ID" value="NZ_AP031496.1"/>
</dbReference>
<keyword evidence="1" id="KW-1133">Transmembrane helix</keyword>
<gene>
    <name evidence="2" type="ORF">GCM10025791_42800</name>
</gene>
<dbReference type="Proteomes" id="UP001409585">
    <property type="component" value="Unassembled WGS sequence"/>
</dbReference>
<keyword evidence="1" id="KW-0472">Membrane</keyword>
<organism evidence="2 3">
    <name type="scientific">Halioxenophilus aromaticivorans</name>
    <dbReference type="NCBI Taxonomy" id="1306992"/>
    <lineage>
        <taxon>Bacteria</taxon>
        <taxon>Pseudomonadati</taxon>
        <taxon>Pseudomonadota</taxon>
        <taxon>Gammaproteobacteria</taxon>
        <taxon>Alteromonadales</taxon>
        <taxon>Alteromonadaceae</taxon>
        <taxon>Halioxenophilus</taxon>
    </lineage>
</organism>
<evidence type="ECO:0008006" key="4">
    <source>
        <dbReference type="Google" id="ProtNLM"/>
    </source>
</evidence>
<name>A0AAV3U7X9_9ALTE</name>
<evidence type="ECO:0000313" key="2">
    <source>
        <dbReference type="EMBL" id="GAA4957693.1"/>
    </source>
</evidence>
<accession>A0AAV3U7X9</accession>